<dbReference type="PANTHER" id="PTHR19879">
    <property type="entry name" value="TRANSCRIPTION INITIATION FACTOR TFIID"/>
    <property type="match status" value="1"/>
</dbReference>
<dbReference type="PANTHER" id="PTHR19879:SF9">
    <property type="entry name" value="TRANSCRIPTION INITIATION FACTOR TFIID SUBUNIT 5"/>
    <property type="match status" value="1"/>
</dbReference>
<dbReference type="InterPro" id="IPR056884">
    <property type="entry name" value="NPHP3-like_N"/>
</dbReference>
<sequence length="1598" mass="177044">MTKSSIAIVSEATDLKANVVDQSSSGRAIQISGFTVVLDTTIKRPLYIKFSVDQTTFPDLPCNEVSTTHTAGERWSWSLNPYLNLQEGSTLTIQLRKKRRVRKDVTIARVIIHYSDVRAYLNSVAQDHYLAYEVHTSPRIMLDIAAGPYALHTGLNAAVEKSQEYKSVLDHLGRAKGFLGTLISFAVGLDPIAKATLACVNTVYEILVAQDECDKLILGMAESMARTLWYIEDVRQFARLTQLKKTIEDVFPLMEETQNFILMLTNRTGMANLLKAHSIQEKVEDLNRRYNIFQQQFDRGVAVETAVKMDLLVELNNASKDDGLLKQLRPRGIELTPLASECMEGTRERILSDVDNWFADFDKSNVLWIRGFPGVGKSTLASSIVSRLRAQRRLGSYFVFDRAKVTAATPNVLWRCVAYDIASRYPSARRCIVERLKDEEVEVNSSNIKTLFRYLIEEPLLESEDDIPRGRLPIVVIDGLDECGGHQGRQSEDREDLLDTLKRWPRLSRLFKLVVTSRYEDDIYHTLSKISITLDISSGTTVGSQASEDIHTFLVHRFRKIAQSYANSLPKDWPGLDVIAELTRRAAGLFIWAKTVTEFISSGEPQSQLNEIMNHSLEMGNMAVLYSRILETSFRMPSIQVLDAFNSIVGTMVLAKRPLRRAEYIELLKIQPSMLDFIRKGLRSVMDPGNTLRFTHQSFVDFLLTSDKCPSDFVIDIAKQQRALANACLQTMSAKLSFNICDLETSTLKDTDVGDLETKIKNGIPTHLSYSSRYWADHLEPLPFDPDLMFMVKQVMYDQLLYWIEAMSLMNELSVITPILKAVLIWSKAEDDETFEAFIVDALRFIAAFGYAISQSTPHLYISALPFAPRQSKVAQRFLPSFPRTIQVTTGKPTNWPSILFISEEHYDAVNSVALSPDQNYFVSGSNDKAICICDAETGNLVSGPFEGHESSVSSVAFSPSGEQIVSGSDDLTVRVWDAESGDELLRISGHTNVVTCVLYSRDGQKIASASYDGTIRLWSADSGKPIREPFVGHESGITSIVFSTDDHYIISGSADRGIMVWDVNEGKCVMGPLIGHTSRVNAVAISPDAKFVASGSEDKSIIIWKLATGEIVGRPLEGHTDAVTSLQYSYDGSFLVSASHDETILVWDLSTGDVVLGPLRGHTNGITTVSLSLDGKRVVSGSRDETVRVWDLDTKDSSSTASIAGDTHTDGVTCIAFSPCGNLLVSGSDDHTVRVWDTNTGQAFLEPMKGHTSWINAVAFSSDGKLIASGSDDGTICIWSVDNGEIAYQPLEGHKSGITSLAFLPNSNRVVSGSYDNSLRIWEITGSKDLLGPLMHHSSWITSIAVSPDGTKAVSSSHDKTIKLWSTETGTLLSTKFKEHPGVVSCVAYSPLGNFIASASMEGADETTDTVKGVIRIWDAQTGSLVVGPFGEHSQLIYSLAFSPDEHLIASSSGDKTIRLWDVGTQHLEFGPWYGHGGGVVGIAFSRDGRRLVSCSDDETIRVWNTSDITSFDGSGPHQSTRTLRPTKFGSFTDRCTAQNGWVIGEGVDLLFWIPPWNRNGLWWPRNIAVIAEMPVKLDMSRFEHGVDWQRCRNSFM</sequence>
<dbReference type="Pfam" id="PF00400">
    <property type="entry name" value="WD40"/>
    <property type="match status" value="14"/>
</dbReference>
<dbReference type="Gene3D" id="3.40.50.300">
    <property type="entry name" value="P-loop containing nucleotide triphosphate hydrolases"/>
    <property type="match status" value="1"/>
</dbReference>
<dbReference type="InterPro" id="IPR011047">
    <property type="entry name" value="Quinoprotein_ADH-like_sf"/>
</dbReference>
<dbReference type="InterPro" id="IPR015943">
    <property type="entry name" value="WD40/YVTN_repeat-like_dom_sf"/>
</dbReference>
<keyword evidence="6" id="KW-1185">Reference proteome</keyword>
<feature type="repeat" description="WD" evidence="3">
    <location>
        <begin position="1474"/>
        <end position="1506"/>
    </location>
</feature>
<feature type="repeat" description="WD" evidence="3">
    <location>
        <begin position="1206"/>
        <end position="1247"/>
    </location>
</feature>
<dbReference type="SUPFAM" id="SSF50998">
    <property type="entry name" value="Quinoprotein alcohol dehydrogenase-like"/>
    <property type="match status" value="1"/>
</dbReference>
<dbReference type="InterPro" id="IPR019775">
    <property type="entry name" value="WD40_repeat_CS"/>
</dbReference>
<evidence type="ECO:0000259" key="4">
    <source>
        <dbReference type="Pfam" id="PF24883"/>
    </source>
</evidence>
<feature type="repeat" description="WD" evidence="3">
    <location>
        <begin position="903"/>
        <end position="944"/>
    </location>
</feature>
<feature type="repeat" description="WD" evidence="3">
    <location>
        <begin position="1160"/>
        <end position="1201"/>
    </location>
</feature>
<comment type="caution">
    <text evidence="5">The sequence shown here is derived from an EMBL/GenBank/DDBJ whole genome shotgun (WGS) entry which is preliminary data.</text>
</comment>
<keyword evidence="1 3" id="KW-0853">WD repeat</keyword>
<feature type="repeat" description="WD" evidence="3">
    <location>
        <begin position="1031"/>
        <end position="1072"/>
    </location>
</feature>
<accession>A0A8H5CWM1</accession>
<dbReference type="InterPro" id="IPR027417">
    <property type="entry name" value="P-loop_NTPase"/>
</dbReference>
<dbReference type="InterPro" id="IPR020472">
    <property type="entry name" value="WD40_PAC1"/>
</dbReference>
<dbReference type="Proteomes" id="UP000559027">
    <property type="component" value="Unassembled WGS sequence"/>
</dbReference>
<evidence type="ECO:0000256" key="3">
    <source>
        <dbReference type="PROSITE-ProRule" id="PRU00221"/>
    </source>
</evidence>
<dbReference type="PROSITE" id="PS50082">
    <property type="entry name" value="WD_REPEATS_2"/>
    <property type="match status" value="13"/>
</dbReference>
<protein>
    <recommendedName>
        <fullName evidence="4">Nephrocystin 3-like N-terminal domain-containing protein</fullName>
    </recommendedName>
</protein>
<evidence type="ECO:0000256" key="1">
    <source>
        <dbReference type="ARBA" id="ARBA00022574"/>
    </source>
</evidence>
<dbReference type="SMART" id="SM00320">
    <property type="entry name" value="WD40"/>
    <property type="match status" value="14"/>
</dbReference>
<feature type="repeat" description="WD" evidence="3">
    <location>
        <begin position="1431"/>
        <end position="1464"/>
    </location>
</feature>
<dbReference type="SUPFAM" id="SSF52540">
    <property type="entry name" value="P-loop containing nucleoside triphosphate hydrolases"/>
    <property type="match status" value="1"/>
</dbReference>
<feature type="repeat" description="WD" evidence="3">
    <location>
        <begin position="1292"/>
        <end position="1333"/>
    </location>
</feature>
<feature type="repeat" description="WD" evidence="3">
    <location>
        <begin position="1249"/>
        <end position="1290"/>
    </location>
</feature>
<evidence type="ECO:0000256" key="2">
    <source>
        <dbReference type="ARBA" id="ARBA00022737"/>
    </source>
</evidence>
<dbReference type="InterPro" id="IPR001680">
    <property type="entry name" value="WD40_rpt"/>
</dbReference>
<organism evidence="5 6">
    <name type="scientific">Leucocoprinus leucothites</name>
    <dbReference type="NCBI Taxonomy" id="201217"/>
    <lineage>
        <taxon>Eukaryota</taxon>
        <taxon>Fungi</taxon>
        <taxon>Dikarya</taxon>
        <taxon>Basidiomycota</taxon>
        <taxon>Agaricomycotina</taxon>
        <taxon>Agaricomycetes</taxon>
        <taxon>Agaricomycetidae</taxon>
        <taxon>Agaricales</taxon>
        <taxon>Agaricineae</taxon>
        <taxon>Agaricaceae</taxon>
        <taxon>Leucocoprinus</taxon>
    </lineage>
</organism>
<dbReference type="Gene3D" id="2.130.10.10">
    <property type="entry name" value="YVTN repeat-like/Quinoprotein amine dehydrogenase"/>
    <property type="match status" value="5"/>
</dbReference>
<gene>
    <name evidence="5" type="ORF">D9756_010129</name>
</gene>
<reference evidence="5 6" key="1">
    <citation type="journal article" date="2020" name="ISME J.">
        <title>Uncovering the hidden diversity of litter-decomposition mechanisms in mushroom-forming fungi.</title>
        <authorList>
            <person name="Floudas D."/>
            <person name="Bentzer J."/>
            <person name="Ahren D."/>
            <person name="Johansson T."/>
            <person name="Persson P."/>
            <person name="Tunlid A."/>
        </authorList>
    </citation>
    <scope>NUCLEOTIDE SEQUENCE [LARGE SCALE GENOMIC DNA]</scope>
    <source>
        <strain evidence="5 6">CBS 146.42</strain>
    </source>
</reference>
<dbReference type="SUPFAM" id="SSF50978">
    <property type="entry name" value="WD40 repeat-like"/>
    <property type="match status" value="1"/>
</dbReference>
<dbReference type="Pfam" id="PF24883">
    <property type="entry name" value="NPHP3_N"/>
    <property type="match status" value="1"/>
</dbReference>
<evidence type="ECO:0000313" key="5">
    <source>
        <dbReference type="EMBL" id="KAF5347992.1"/>
    </source>
</evidence>
<dbReference type="PROSITE" id="PS50294">
    <property type="entry name" value="WD_REPEATS_REGION"/>
    <property type="match status" value="12"/>
</dbReference>
<dbReference type="EMBL" id="JAACJO010000022">
    <property type="protein sequence ID" value="KAF5347992.1"/>
    <property type="molecule type" value="Genomic_DNA"/>
</dbReference>
<feature type="domain" description="Nephrocystin 3-like N-terminal" evidence="4">
    <location>
        <begin position="345"/>
        <end position="518"/>
    </location>
</feature>
<feature type="repeat" description="WD" evidence="3">
    <location>
        <begin position="988"/>
        <end position="1029"/>
    </location>
</feature>
<dbReference type="OrthoDB" id="538223at2759"/>
<name>A0A8H5CWM1_9AGAR</name>
<evidence type="ECO:0000313" key="6">
    <source>
        <dbReference type="Proteomes" id="UP000559027"/>
    </source>
</evidence>
<dbReference type="PROSITE" id="PS00678">
    <property type="entry name" value="WD_REPEATS_1"/>
    <property type="match status" value="7"/>
</dbReference>
<dbReference type="InterPro" id="IPR036322">
    <property type="entry name" value="WD40_repeat_dom_sf"/>
</dbReference>
<feature type="repeat" description="WD" evidence="3">
    <location>
        <begin position="1074"/>
        <end position="1115"/>
    </location>
</feature>
<dbReference type="PRINTS" id="PR00320">
    <property type="entry name" value="GPROTEINBRPT"/>
</dbReference>
<keyword evidence="2" id="KW-0677">Repeat</keyword>
<proteinExistence type="predicted"/>
<feature type="repeat" description="WD" evidence="3">
    <location>
        <begin position="946"/>
        <end position="987"/>
    </location>
</feature>
<dbReference type="CDD" id="cd00200">
    <property type="entry name" value="WD40"/>
    <property type="match status" value="2"/>
</dbReference>
<feature type="repeat" description="WD" evidence="3">
    <location>
        <begin position="1335"/>
        <end position="1376"/>
    </location>
</feature>
<feature type="repeat" description="WD" evidence="3">
    <location>
        <begin position="1117"/>
        <end position="1158"/>
    </location>
</feature>